<reference evidence="5 6" key="1">
    <citation type="journal article" date="2012" name="J. Bacteriol.">
        <title>Comparative Genomic Analyses of 17 Clinical Isolates of Gardnerella vaginalis Provide Evidence of Multiple Genetically Isolated Clades Consistent with Subspeciation into Genovars.</title>
        <authorList>
            <person name="Ahmed A."/>
            <person name="Earl J."/>
            <person name="Retchless A."/>
            <person name="Hillier S."/>
            <person name="Rabe L."/>
            <person name="Cherpes T."/>
            <person name="Powell E."/>
            <person name="Janto B."/>
            <person name="Eutsey R."/>
            <person name="Hiller N.L."/>
            <person name="Boissy R."/>
            <person name="Dahlgreen M."/>
            <person name="Hall B."/>
            <person name="Costerton J."/>
            <person name="Post J.C."/>
            <person name="Hu F."/>
            <person name="Ehrlich G."/>
        </authorList>
    </citation>
    <scope>NUCLEOTIDE SEQUENCE [LARGE SCALE GENOMIC DNA]</scope>
    <source>
        <strain evidence="5 6">00703Dmash</strain>
    </source>
</reference>
<dbReference type="GO" id="GO:0016757">
    <property type="term" value="F:glycosyltransferase activity"/>
    <property type="evidence" value="ECO:0007669"/>
    <property type="project" value="UniProtKB-KW"/>
</dbReference>
<dbReference type="Proteomes" id="UP000033074">
    <property type="component" value="Unassembled WGS sequence"/>
</dbReference>
<evidence type="ECO:0000259" key="3">
    <source>
        <dbReference type="Pfam" id="PF00534"/>
    </source>
</evidence>
<gene>
    <name evidence="5" type="ORF">CGSMWGv00703Dmash_02850</name>
</gene>
<organism evidence="5 6">
    <name type="scientific">Gardnerella greenwoodii 00703Dmash</name>
    <dbReference type="NCBI Taxonomy" id="698960"/>
    <lineage>
        <taxon>Bacteria</taxon>
        <taxon>Bacillati</taxon>
        <taxon>Actinomycetota</taxon>
        <taxon>Actinomycetes</taxon>
        <taxon>Bifidobacteriales</taxon>
        <taxon>Bifidobacteriaceae</taxon>
        <taxon>Gardnerella</taxon>
        <taxon>Gardnerella greenwoodii</taxon>
    </lineage>
</organism>
<feature type="domain" description="Glycosyl transferase family 1" evidence="3">
    <location>
        <begin position="213"/>
        <end position="371"/>
    </location>
</feature>
<dbReference type="AlphaFoldDB" id="I4M937"/>
<dbReference type="SUPFAM" id="SSF53756">
    <property type="entry name" value="UDP-Glycosyltransferase/glycogen phosphorylase"/>
    <property type="match status" value="1"/>
</dbReference>
<evidence type="ECO:0000256" key="2">
    <source>
        <dbReference type="ARBA" id="ARBA00022679"/>
    </source>
</evidence>
<dbReference type="Pfam" id="PF13439">
    <property type="entry name" value="Glyco_transf_4"/>
    <property type="match status" value="1"/>
</dbReference>
<dbReference type="PANTHER" id="PTHR45947">
    <property type="entry name" value="SULFOQUINOVOSYL TRANSFERASE SQD2"/>
    <property type="match status" value="1"/>
</dbReference>
<keyword evidence="2 5" id="KW-0808">Transferase</keyword>
<dbReference type="Pfam" id="PF00534">
    <property type="entry name" value="Glycos_transf_1"/>
    <property type="match status" value="1"/>
</dbReference>
<proteinExistence type="predicted"/>
<dbReference type="PATRIC" id="fig|698960.3.peg.555"/>
<evidence type="ECO:0000256" key="1">
    <source>
        <dbReference type="ARBA" id="ARBA00022676"/>
    </source>
</evidence>
<dbReference type="InterPro" id="IPR028098">
    <property type="entry name" value="Glyco_trans_4-like_N"/>
</dbReference>
<name>I4M937_9BIFI</name>
<evidence type="ECO:0000313" key="6">
    <source>
        <dbReference type="Proteomes" id="UP000033074"/>
    </source>
</evidence>
<dbReference type="PANTHER" id="PTHR45947:SF3">
    <property type="entry name" value="SULFOQUINOVOSYL TRANSFERASE SQD2"/>
    <property type="match status" value="1"/>
</dbReference>
<evidence type="ECO:0000259" key="4">
    <source>
        <dbReference type="Pfam" id="PF13439"/>
    </source>
</evidence>
<keyword evidence="1" id="KW-0328">Glycosyltransferase</keyword>
<sequence length="440" mass="50756">MRNIDATHACMQPEETLKIAIFTETYPPYINGVATQSYMLKKMYEELGHEVLVVTVGSEKQRKTKLEDGVVYVPGILLKKLYKYRVALPIGHMRKQLPLKFKPDVIHIQNEFGIGEIGLEVAKKEHIPVIYTLHTEYDKFLFYIGLKHFTEFSRNLSAKYFMRFSKNATIITSMSAKAQAYIDRQKVDKKVVVLNNAVEYKQFLPTPERLAFRKSFREKYGVSDSTKLFVFVGRIGAEKNISELIDNFMYCDFPREKARLFVIGGGPDLEDLRKRVADNGFDDRICLLGPISHTEIPKYLHAMDYYTTASLSEMHSLSMLEAMASGLFALVKHDVPNENQIISGQNGYQWDTREDFKAVFSKVLNMSEAEQAQLKANVLEYSKNNDFKSQALELLKIYERAIEMNKKDLAEKKAKRDARRARFMLKKRENTEADSKEPQD</sequence>
<evidence type="ECO:0000313" key="5">
    <source>
        <dbReference type="EMBL" id="EIK85727.1"/>
    </source>
</evidence>
<comment type="caution">
    <text evidence="5">The sequence shown here is derived from an EMBL/GenBank/DDBJ whole genome shotgun (WGS) entry which is preliminary data.</text>
</comment>
<protein>
    <submittedName>
        <fullName evidence="5">Glycosyl transferase group 1</fullName>
    </submittedName>
</protein>
<dbReference type="InterPro" id="IPR001296">
    <property type="entry name" value="Glyco_trans_1"/>
</dbReference>
<accession>I4M937</accession>
<dbReference type="Gene3D" id="3.40.50.2000">
    <property type="entry name" value="Glycogen Phosphorylase B"/>
    <property type="match status" value="2"/>
</dbReference>
<dbReference type="GO" id="GO:1901137">
    <property type="term" value="P:carbohydrate derivative biosynthetic process"/>
    <property type="evidence" value="ECO:0007669"/>
    <property type="project" value="UniProtKB-ARBA"/>
</dbReference>
<dbReference type="InterPro" id="IPR050194">
    <property type="entry name" value="Glycosyltransferase_grp1"/>
</dbReference>
<dbReference type="EMBL" id="ADEV01000007">
    <property type="protein sequence ID" value="EIK85727.1"/>
    <property type="molecule type" value="Genomic_DNA"/>
</dbReference>
<feature type="domain" description="Glycosyltransferase subfamily 4-like N-terminal" evidence="4">
    <location>
        <begin position="30"/>
        <end position="199"/>
    </location>
</feature>